<dbReference type="InterPro" id="IPR011990">
    <property type="entry name" value="TPR-like_helical_dom_sf"/>
</dbReference>
<sequence length="304" mass="33195">MTLNNGLRLALLLSMAMVVGGCGSTQTSSKPAIDNVELRNTEMDVLFATEFPVADKSDAMTRAAEAWSSGDINRALFFYVRALQFDSEDVDLLAGIGKIHHSQDRSEMAVRAFSMALRVDADYAPALEGRGLILLANGRGDLAEVDLRRAVTISPTAWRAHNGLGLLADQRGDHSIAKEHYDAALAIVPESALVLNNRGYSSFLAGEYSSASADLHIAADRLGYKRAWINLGAVYSRQGRYIPAVDMYSKVLSEAQTFNKVAEAAMANNDYETAQRLLEKAIYESPTYFPAAEENLSLLNLHMQ</sequence>
<dbReference type="InterPro" id="IPR050498">
    <property type="entry name" value="Ycf3"/>
</dbReference>
<keyword evidence="1" id="KW-0677">Repeat</keyword>
<dbReference type="Gene3D" id="1.25.40.10">
    <property type="entry name" value="Tetratricopeptide repeat domain"/>
    <property type="match status" value="1"/>
</dbReference>
<organism evidence="5">
    <name type="scientific">uncultured Woeseiaceae bacterium</name>
    <dbReference type="NCBI Taxonomy" id="1983305"/>
    <lineage>
        <taxon>Bacteria</taxon>
        <taxon>Pseudomonadati</taxon>
        <taxon>Pseudomonadota</taxon>
        <taxon>Gammaproteobacteria</taxon>
        <taxon>Woeseiales</taxon>
        <taxon>Woeseiaceae</taxon>
        <taxon>environmental samples</taxon>
    </lineage>
</organism>
<evidence type="ECO:0000256" key="3">
    <source>
        <dbReference type="PROSITE-ProRule" id="PRU00339"/>
    </source>
</evidence>
<protein>
    <submittedName>
        <fullName evidence="5">Putative Tetratricopeptide TPR_2 repeat protein</fullName>
    </submittedName>
</protein>
<keyword evidence="4" id="KW-0732">Signal</keyword>
<reference evidence="5" key="1">
    <citation type="submission" date="2019-07" db="EMBL/GenBank/DDBJ databases">
        <authorList>
            <person name="Weber M."/>
            <person name="Kostadinov I."/>
            <person name="Kostadinov D I."/>
        </authorList>
    </citation>
    <scope>NUCLEOTIDE SEQUENCE</scope>
    <source>
        <strain evidence="5">Gfbio:sag-sample-m06:053724c1-46a9-4a36-b237-ea2bf867836b</strain>
    </source>
</reference>
<dbReference type="PANTHER" id="PTHR44858">
    <property type="entry name" value="TETRATRICOPEPTIDE REPEAT PROTEIN 6"/>
    <property type="match status" value="1"/>
</dbReference>
<evidence type="ECO:0000256" key="2">
    <source>
        <dbReference type="ARBA" id="ARBA00022803"/>
    </source>
</evidence>
<dbReference type="AlphaFoldDB" id="A0A7D9H4E2"/>
<keyword evidence="2 3" id="KW-0802">TPR repeat</keyword>
<dbReference type="EMBL" id="LR633967">
    <property type="protein sequence ID" value="VUX56229.1"/>
    <property type="molecule type" value="Genomic_DNA"/>
</dbReference>
<feature type="repeat" description="TPR" evidence="3">
    <location>
        <begin position="225"/>
        <end position="258"/>
    </location>
</feature>
<evidence type="ECO:0000256" key="1">
    <source>
        <dbReference type="ARBA" id="ARBA00022737"/>
    </source>
</evidence>
<feature type="signal peptide" evidence="4">
    <location>
        <begin position="1"/>
        <end position="20"/>
    </location>
</feature>
<dbReference type="PANTHER" id="PTHR44858:SF1">
    <property type="entry name" value="UDP-N-ACETYLGLUCOSAMINE--PEPTIDE N-ACETYLGLUCOSAMINYLTRANSFERASE SPINDLY-RELATED"/>
    <property type="match status" value="1"/>
</dbReference>
<evidence type="ECO:0000256" key="4">
    <source>
        <dbReference type="SAM" id="SignalP"/>
    </source>
</evidence>
<dbReference type="InterPro" id="IPR019734">
    <property type="entry name" value="TPR_rpt"/>
</dbReference>
<feature type="repeat" description="TPR" evidence="3">
    <location>
        <begin position="158"/>
        <end position="191"/>
    </location>
</feature>
<gene>
    <name evidence="5" type="ORF">JTBM06_V1_430001</name>
</gene>
<dbReference type="SMART" id="SM00028">
    <property type="entry name" value="TPR"/>
    <property type="match status" value="6"/>
</dbReference>
<feature type="chain" id="PRO_5028453594" evidence="4">
    <location>
        <begin position="21"/>
        <end position="304"/>
    </location>
</feature>
<evidence type="ECO:0000313" key="5">
    <source>
        <dbReference type="EMBL" id="VUX56229.1"/>
    </source>
</evidence>
<proteinExistence type="predicted"/>
<dbReference type="SUPFAM" id="SSF48452">
    <property type="entry name" value="TPR-like"/>
    <property type="match status" value="2"/>
</dbReference>
<name>A0A7D9H4E2_9GAMM</name>
<accession>A0A7D9H4E2</accession>
<dbReference type="PROSITE" id="PS50005">
    <property type="entry name" value="TPR"/>
    <property type="match status" value="2"/>
</dbReference>
<dbReference type="Pfam" id="PF13432">
    <property type="entry name" value="TPR_16"/>
    <property type="match status" value="2"/>
</dbReference>
<dbReference type="Pfam" id="PF13181">
    <property type="entry name" value="TPR_8"/>
    <property type="match status" value="1"/>
</dbReference>